<comment type="caution">
    <text evidence="1">The sequence shown here is derived from an EMBL/GenBank/DDBJ whole genome shotgun (WGS) entry which is preliminary data.</text>
</comment>
<reference evidence="1 2" key="3">
    <citation type="journal article" date="2022" name="Microbiol. Spectr.">
        <title>Folding features and dynamics of 3D genome architecture in plant fungal pathogens.</title>
        <authorList>
            <person name="Xia C."/>
        </authorList>
    </citation>
    <scope>NUCLEOTIDE SEQUENCE [LARGE SCALE GENOMIC DNA]</scope>
    <source>
        <strain evidence="1 2">93-210</strain>
    </source>
</reference>
<proteinExistence type="predicted"/>
<sequence>MSVQHLSKVPQAPCSGRLALAAPANGFEYTPEELKNMSPDKQLWLVEHPLQPVVPHPHFPSGALFPPPDSILAKLRMRDYDLGGNSAPEGKFALDANMCTSLESSRC</sequence>
<organism evidence="1 2">
    <name type="scientific">Puccinia striiformis f. sp. tritici</name>
    <dbReference type="NCBI Taxonomy" id="168172"/>
    <lineage>
        <taxon>Eukaryota</taxon>
        <taxon>Fungi</taxon>
        <taxon>Dikarya</taxon>
        <taxon>Basidiomycota</taxon>
        <taxon>Pucciniomycotina</taxon>
        <taxon>Pucciniomycetes</taxon>
        <taxon>Pucciniales</taxon>
        <taxon>Pucciniaceae</taxon>
        <taxon>Puccinia</taxon>
    </lineage>
</organism>
<protein>
    <submittedName>
        <fullName evidence="1">Uncharacterized protein</fullName>
    </submittedName>
</protein>
<dbReference type="EMBL" id="CM045865">
    <property type="protein sequence ID" value="KAI7963066.1"/>
    <property type="molecule type" value="Genomic_DNA"/>
</dbReference>
<accession>A0ACC0F0Y1</accession>
<reference evidence="2" key="1">
    <citation type="journal article" date="2018" name="BMC Genomics">
        <title>Genomic insights into host adaptation between the wheat stripe rust pathogen (Puccinia striiformis f. sp. tritici) and the barley stripe rust pathogen (Puccinia striiformis f. sp. hordei).</title>
        <authorList>
            <person name="Xia C."/>
            <person name="Wang M."/>
            <person name="Yin C."/>
            <person name="Cornejo O.E."/>
            <person name="Hulbert S.H."/>
            <person name="Chen X."/>
        </authorList>
    </citation>
    <scope>NUCLEOTIDE SEQUENCE [LARGE SCALE GENOMIC DNA]</scope>
    <source>
        <strain evidence="2">93-210</strain>
    </source>
</reference>
<reference evidence="2" key="2">
    <citation type="journal article" date="2018" name="Mol. Plant Microbe Interact.">
        <title>Genome sequence resources for the wheat stripe rust pathogen (Puccinia striiformis f. sp. tritici) and the barley stripe rust pathogen (Puccinia striiformis f. sp. hordei).</title>
        <authorList>
            <person name="Xia C."/>
            <person name="Wang M."/>
            <person name="Yin C."/>
            <person name="Cornejo O.E."/>
            <person name="Hulbert S.H."/>
            <person name="Chen X."/>
        </authorList>
    </citation>
    <scope>NUCLEOTIDE SEQUENCE [LARGE SCALE GENOMIC DNA]</scope>
    <source>
        <strain evidence="2">93-210</strain>
    </source>
</reference>
<name>A0ACC0F0Y1_9BASI</name>
<feature type="non-terminal residue" evidence="1">
    <location>
        <position position="107"/>
    </location>
</feature>
<evidence type="ECO:0000313" key="2">
    <source>
        <dbReference type="Proteomes" id="UP001060170"/>
    </source>
</evidence>
<dbReference type="Proteomes" id="UP001060170">
    <property type="component" value="Chromosome 1"/>
</dbReference>
<gene>
    <name evidence="1" type="ORF">MJO28_001160</name>
</gene>
<evidence type="ECO:0000313" key="1">
    <source>
        <dbReference type="EMBL" id="KAI7963066.1"/>
    </source>
</evidence>
<keyword evidence="2" id="KW-1185">Reference proteome</keyword>